<protein>
    <submittedName>
        <fullName evidence="1">Uncharacterized protein</fullName>
    </submittedName>
</protein>
<gene>
    <name evidence="1" type="ORF">ISN44_As06g034920</name>
</gene>
<accession>A0A8T2CLU0</accession>
<evidence type="ECO:0000313" key="1">
    <source>
        <dbReference type="EMBL" id="KAG7599306.1"/>
    </source>
</evidence>
<evidence type="ECO:0000313" key="2">
    <source>
        <dbReference type="Proteomes" id="UP000694251"/>
    </source>
</evidence>
<dbReference type="AlphaFoldDB" id="A0A8T2CLU0"/>
<comment type="caution">
    <text evidence="1">The sequence shown here is derived from an EMBL/GenBank/DDBJ whole genome shotgun (WGS) entry which is preliminary data.</text>
</comment>
<dbReference type="OrthoDB" id="1104962at2759"/>
<dbReference type="EMBL" id="JAEFBJ010000006">
    <property type="protein sequence ID" value="KAG7599306.1"/>
    <property type="molecule type" value="Genomic_DNA"/>
</dbReference>
<name>A0A8T2CLU0_ARASU</name>
<dbReference type="Proteomes" id="UP000694251">
    <property type="component" value="Chromosome 6"/>
</dbReference>
<sequence>MEEENLSFVSIQNHVSSTGEKPIHVLDENLKFSDFILRRQALTPVKDSTSINKSNMESYGFSPVKTIKAPIKETTAQGNVNMRRKPLLFFNSNL</sequence>
<keyword evidence="2" id="KW-1185">Reference proteome</keyword>
<proteinExistence type="predicted"/>
<organism evidence="1 2">
    <name type="scientific">Arabidopsis suecica</name>
    <name type="common">Swedish thale-cress</name>
    <name type="synonym">Cardaminopsis suecica</name>
    <dbReference type="NCBI Taxonomy" id="45249"/>
    <lineage>
        <taxon>Eukaryota</taxon>
        <taxon>Viridiplantae</taxon>
        <taxon>Streptophyta</taxon>
        <taxon>Embryophyta</taxon>
        <taxon>Tracheophyta</taxon>
        <taxon>Spermatophyta</taxon>
        <taxon>Magnoliopsida</taxon>
        <taxon>eudicotyledons</taxon>
        <taxon>Gunneridae</taxon>
        <taxon>Pentapetalae</taxon>
        <taxon>rosids</taxon>
        <taxon>malvids</taxon>
        <taxon>Brassicales</taxon>
        <taxon>Brassicaceae</taxon>
        <taxon>Camelineae</taxon>
        <taxon>Arabidopsis</taxon>
    </lineage>
</organism>
<reference evidence="1 2" key="1">
    <citation type="submission" date="2020-12" db="EMBL/GenBank/DDBJ databases">
        <title>Concerted genomic and epigenomic changes stabilize Arabidopsis allopolyploids.</title>
        <authorList>
            <person name="Chen Z."/>
        </authorList>
    </citation>
    <scope>NUCLEOTIDE SEQUENCE [LARGE SCALE GENOMIC DNA]</scope>
    <source>
        <strain evidence="1">As9502</strain>
        <tissue evidence="1">Leaf</tissue>
    </source>
</reference>